<name>A0A8S2Y251_9BILA</name>
<feature type="compositionally biased region" description="Low complexity" evidence="1">
    <location>
        <begin position="39"/>
        <end position="50"/>
    </location>
</feature>
<evidence type="ECO:0000313" key="2">
    <source>
        <dbReference type="EMBL" id="CAF4529488.1"/>
    </source>
</evidence>
<reference evidence="2" key="1">
    <citation type="submission" date="2021-02" db="EMBL/GenBank/DDBJ databases">
        <authorList>
            <person name="Nowell W R."/>
        </authorList>
    </citation>
    <scope>NUCLEOTIDE SEQUENCE</scope>
</reference>
<sequence>DRVPVTSTISVDANKKVTLLKRPSSGTNEIPQKKAKIIPTTTKPTASTTIGQNINKQKPIT</sequence>
<dbReference type="EMBL" id="CAJOBJ010088123">
    <property type="protein sequence ID" value="CAF4529488.1"/>
    <property type="molecule type" value="Genomic_DNA"/>
</dbReference>
<dbReference type="AlphaFoldDB" id="A0A8S2Y251"/>
<protein>
    <submittedName>
        <fullName evidence="2">Uncharacterized protein</fullName>
    </submittedName>
</protein>
<evidence type="ECO:0000313" key="3">
    <source>
        <dbReference type="Proteomes" id="UP000681720"/>
    </source>
</evidence>
<feature type="compositionally biased region" description="Polar residues" evidence="1">
    <location>
        <begin position="51"/>
        <end position="61"/>
    </location>
</feature>
<comment type="caution">
    <text evidence="2">The sequence shown here is derived from an EMBL/GenBank/DDBJ whole genome shotgun (WGS) entry which is preliminary data.</text>
</comment>
<feature type="non-terminal residue" evidence="2">
    <location>
        <position position="61"/>
    </location>
</feature>
<accession>A0A8S2Y251</accession>
<organism evidence="2 3">
    <name type="scientific">Rotaria magnacalcarata</name>
    <dbReference type="NCBI Taxonomy" id="392030"/>
    <lineage>
        <taxon>Eukaryota</taxon>
        <taxon>Metazoa</taxon>
        <taxon>Spiralia</taxon>
        <taxon>Gnathifera</taxon>
        <taxon>Rotifera</taxon>
        <taxon>Eurotatoria</taxon>
        <taxon>Bdelloidea</taxon>
        <taxon>Philodinida</taxon>
        <taxon>Philodinidae</taxon>
        <taxon>Rotaria</taxon>
    </lineage>
</organism>
<dbReference type="Proteomes" id="UP000681720">
    <property type="component" value="Unassembled WGS sequence"/>
</dbReference>
<feature type="non-terminal residue" evidence="2">
    <location>
        <position position="1"/>
    </location>
</feature>
<feature type="region of interest" description="Disordered" evidence="1">
    <location>
        <begin position="39"/>
        <end position="61"/>
    </location>
</feature>
<proteinExistence type="predicted"/>
<gene>
    <name evidence="2" type="ORF">GIL414_LOCUS35957</name>
</gene>
<evidence type="ECO:0000256" key="1">
    <source>
        <dbReference type="SAM" id="MobiDB-lite"/>
    </source>
</evidence>